<accession>A0ABW5BUG3</accession>
<comment type="subcellular location">
    <subcellularLocation>
        <location evidence="1">Membrane</location>
        <topology evidence="1">Multi-pass membrane protein</topology>
    </subcellularLocation>
</comment>
<sequence>MILNRLFIIKFIKYSFVGIICTLIYFLTMFIFVELFHQEPVIGASISFIIMTLFSYLLNKKYTFGGKYSHQQLLRFLVVSIIGFTLNFIIIFTVVHVLSFHYAIGEIVTVLVIPLINFTLNNIWTFK</sequence>
<feature type="domain" description="GtrA/DPMS transmembrane" evidence="7">
    <location>
        <begin position="13"/>
        <end position="126"/>
    </location>
</feature>
<comment type="caution">
    <text evidence="8">The sequence shown here is derived from an EMBL/GenBank/DDBJ whole genome shotgun (WGS) entry which is preliminary data.</text>
</comment>
<dbReference type="PANTHER" id="PTHR38459">
    <property type="entry name" value="PROPHAGE BACTOPRENOL-LINKED GLUCOSE TRANSLOCASE HOMOLOG"/>
    <property type="match status" value="1"/>
</dbReference>
<dbReference type="PANTHER" id="PTHR38459:SF1">
    <property type="entry name" value="PROPHAGE BACTOPRENOL-LINKED GLUCOSE TRANSLOCASE HOMOLOG"/>
    <property type="match status" value="1"/>
</dbReference>
<evidence type="ECO:0000256" key="4">
    <source>
        <dbReference type="ARBA" id="ARBA00022989"/>
    </source>
</evidence>
<keyword evidence="4 6" id="KW-1133">Transmembrane helix</keyword>
<dbReference type="InterPro" id="IPR007267">
    <property type="entry name" value="GtrA_DPMS_TM"/>
</dbReference>
<evidence type="ECO:0000313" key="8">
    <source>
        <dbReference type="EMBL" id="MFD2212565.1"/>
    </source>
</evidence>
<evidence type="ECO:0000313" key="9">
    <source>
        <dbReference type="Proteomes" id="UP001597318"/>
    </source>
</evidence>
<protein>
    <submittedName>
        <fullName evidence="8">GtrA family protein</fullName>
    </submittedName>
</protein>
<proteinExistence type="inferred from homology"/>
<dbReference type="RefSeq" id="WP_247342199.1">
    <property type="nucleotide sequence ID" value="NZ_CP095550.1"/>
</dbReference>
<feature type="transmembrane region" description="Helical" evidence="6">
    <location>
        <begin position="100"/>
        <end position="120"/>
    </location>
</feature>
<keyword evidence="5 6" id="KW-0472">Membrane</keyword>
<name>A0ABW5BUG3_9BACI</name>
<dbReference type="Proteomes" id="UP001597318">
    <property type="component" value="Unassembled WGS sequence"/>
</dbReference>
<gene>
    <name evidence="8" type="ORF">ACFSKK_02430</name>
</gene>
<dbReference type="InterPro" id="IPR051401">
    <property type="entry name" value="GtrA_CellWall_Glycosyl"/>
</dbReference>
<evidence type="ECO:0000256" key="2">
    <source>
        <dbReference type="ARBA" id="ARBA00009399"/>
    </source>
</evidence>
<dbReference type="Pfam" id="PF04138">
    <property type="entry name" value="GtrA_DPMS_TM"/>
    <property type="match status" value="1"/>
</dbReference>
<keyword evidence="9" id="KW-1185">Reference proteome</keyword>
<keyword evidence="3 6" id="KW-0812">Transmembrane</keyword>
<evidence type="ECO:0000256" key="5">
    <source>
        <dbReference type="ARBA" id="ARBA00023136"/>
    </source>
</evidence>
<comment type="similarity">
    <text evidence="2">Belongs to the GtrA family.</text>
</comment>
<feature type="transmembrane region" description="Helical" evidence="6">
    <location>
        <begin position="73"/>
        <end position="94"/>
    </location>
</feature>
<dbReference type="EMBL" id="JBHUIK010000001">
    <property type="protein sequence ID" value="MFD2212565.1"/>
    <property type="molecule type" value="Genomic_DNA"/>
</dbReference>
<feature type="transmembrane region" description="Helical" evidence="6">
    <location>
        <begin position="12"/>
        <end position="35"/>
    </location>
</feature>
<organism evidence="8 9">
    <name type="scientific">Metabacillus endolithicus</name>
    <dbReference type="NCBI Taxonomy" id="1535204"/>
    <lineage>
        <taxon>Bacteria</taxon>
        <taxon>Bacillati</taxon>
        <taxon>Bacillota</taxon>
        <taxon>Bacilli</taxon>
        <taxon>Bacillales</taxon>
        <taxon>Bacillaceae</taxon>
        <taxon>Metabacillus</taxon>
    </lineage>
</organism>
<evidence type="ECO:0000256" key="1">
    <source>
        <dbReference type="ARBA" id="ARBA00004141"/>
    </source>
</evidence>
<feature type="transmembrane region" description="Helical" evidence="6">
    <location>
        <begin position="41"/>
        <end position="58"/>
    </location>
</feature>
<evidence type="ECO:0000256" key="3">
    <source>
        <dbReference type="ARBA" id="ARBA00022692"/>
    </source>
</evidence>
<evidence type="ECO:0000259" key="7">
    <source>
        <dbReference type="Pfam" id="PF04138"/>
    </source>
</evidence>
<reference evidence="9" key="1">
    <citation type="journal article" date="2019" name="Int. J. Syst. Evol. Microbiol.">
        <title>The Global Catalogue of Microorganisms (GCM) 10K type strain sequencing project: providing services to taxonomists for standard genome sequencing and annotation.</title>
        <authorList>
            <consortium name="The Broad Institute Genomics Platform"/>
            <consortium name="The Broad Institute Genome Sequencing Center for Infectious Disease"/>
            <person name="Wu L."/>
            <person name="Ma J."/>
        </authorList>
    </citation>
    <scope>NUCLEOTIDE SEQUENCE [LARGE SCALE GENOMIC DNA]</scope>
    <source>
        <strain evidence="9">CGMCC 1.15474</strain>
    </source>
</reference>
<evidence type="ECO:0000256" key="6">
    <source>
        <dbReference type="SAM" id="Phobius"/>
    </source>
</evidence>